<dbReference type="SUPFAM" id="SSF46689">
    <property type="entry name" value="Homeodomain-like"/>
    <property type="match status" value="1"/>
</dbReference>
<dbReference type="PROSITE" id="PS01124">
    <property type="entry name" value="HTH_ARAC_FAMILY_2"/>
    <property type="match status" value="1"/>
</dbReference>
<evidence type="ECO:0000313" key="7">
    <source>
        <dbReference type="EMBL" id="PIA94554.1"/>
    </source>
</evidence>
<keyword evidence="3" id="KW-0805">Transcription regulation</keyword>
<dbReference type="OrthoDB" id="2447880at2759"/>
<evidence type="ECO:0000256" key="4">
    <source>
        <dbReference type="ARBA" id="ARBA00023159"/>
    </source>
</evidence>
<proteinExistence type="predicted"/>
<dbReference type="EMBL" id="CP134189">
    <property type="protein sequence ID" value="WPB04706.1"/>
    <property type="molecule type" value="Genomic_DNA"/>
</dbReference>
<comment type="cofactor">
    <cofactor evidence="1">
        <name>Zn(2+)</name>
        <dbReference type="ChEBI" id="CHEBI:29105"/>
    </cofactor>
</comment>
<gene>
    <name evidence="7" type="ORF">CB0940_08141</name>
    <name evidence="8" type="ORF">RHO25_009353</name>
</gene>
<dbReference type="AlphaFoldDB" id="A0A2G5HPT8"/>
<evidence type="ECO:0000259" key="6">
    <source>
        <dbReference type="PROSITE" id="PS01124"/>
    </source>
</evidence>
<evidence type="ECO:0000256" key="1">
    <source>
        <dbReference type="ARBA" id="ARBA00001947"/>
    </source>
</evidence>
<organism evidence="7 9">
    <name type="scientific">Cercospora beticola</name>
    <name type="common">Sugarbeet leaf spot fungus</name>
    <dbReference type="NCBI Taxonomy" id="122368"/>
    <lineage>
        <taxon>Eukaryota</taxon>
        <taxon>Fungi</taxon>
        <taxon>Dikarya</taxon>
        <taxon>Ascomycota</taxon>
        <taxon>Pezizomycotina</taxon>
        <taxon>Dothideomycetes</taxon>
        <taxon>Dothideomycetidae</taxon>
        <taxon>Mycosphaerellales</taxon>
        <taxon>Mycosphaerellaceae</taxon>
        <taxon>Cercospora</taxon>
    </lineage>
</organism>
<dbReference type="GO" id="GO:0043565">
    <property type="term" value="F:sequence-specific DNA binding"/>
    <property type="evidence" value="ECO:0007669"/>
    <property type="project" value="InterPro"/>
</dbReference>
<dbReference type="GO" id="GO:0008270">
    <property type="term" value="F:zinc ion binding"/>
    <property type="evidence" value="ECO:0007669"/>
    <property type="project" value="InterPro"/>
</dbReference>
<evidence type="ECO:0000313" key="9">
    <source>
        <dbReference type="Proteomes" id="UP000230605"/>
    </source>
</evidence>
<evidence type="ECO:0000256" key="5">
    <source>
        <dbReference type="ARBA" id="ARBA00023163"/>
    </source>
</evidence>
<dbReference type="Pfam" id="PF00165">
    <property type="entry name" value="HTH_AraC"/>
    <property type="match status" value="1"/>
</dbReference>
<dbReference type="InterPro" id="IPR004026">
    <property type="entry name" value="Ada_DNA_repair_Zn-bd"/>
</dbReference>
<dbReference type="InterPro" id="IPR009057">
    <property type="entry name" value="Homeodomain-like_sf"/>
</dbReference>
<keyword evidence="2" id="KW-0489">Methyltransferase</keyword>
<dbReference type="GO" id="GO:0003700">
    <property type="term" value="F:DNA-binding transcription factor activity"/>
    <property type="evidence" value="ECO:0007669"/>
    <property type="project" value="InterPro"/>
</dbReference>
<protein>
    <submittedName>
        <fullName evidence="7">Bifunctional transcriptional activator/DNA repair enzyme Ada</fullName>
    </submittedName>
</protein>
<dbReference type="SUPFAM" id="SSF57884">
    <property type="entry name" value="Ada DNA repair protein, N-terminal domain (N-Ada 10)"/>
    <property type="match status" value="1"/>
</dbReference>
<evidence type="ECO:0000256" key="2">
    <source>
        <dbReference type="ARBA" id="ARBA00022603"/>
    </source>
</evidence>
<dbReference type="Pfam" id="PF02805">
    <property type="entry name" value="Ada_Zn_binding"/>
    <property type="match status" value="1"/>
</dbReference>
<keyword evidence="2" id="KW-0808">Transferase</keyword>
<feature type="domain" description="HTH araC/xylS-type" evidence="6">
    <location>
        <begin position="82"/>
        <end position="138"/>
    </location>
</feature>
<dbReference type="EMBL" id="LKMD01000104">
    <property type="protein sequence ID" value="PIA94554.1"/>
    <property type="molecule type" value="Genomic_DNA"/>
</dbReference>
<dbReference type="Proteomes" id="UP000230605">
    <property type="component" value="Chromosome 6"/>
</dbReference>
<keyword evidence="4" id="KW-0010">Activator</keyword>
<reference evidence="8 10" key="2">
    <citation type="submission" date="2023-09" db="EMBL/GenBank/DDBJ databases">
        <title>Complete-Gapless Cercospora beticola genome.</title>
        <authorList>
            <person name="Wyatt N.A."/>
            <person name="Spanner R.E."/>
            <person name="Bolton M.D."/>
        </authorList>
    </citation>
    <scope>NUCLEOTIDE SEQUENCE [LARGE SCALE GENOMIC DNA]</scope>
    <source>
        <strain evidence="8">Cb09-40</strain>
    </source>
</reference>
<evidence type="ECO:0000313" key="10">
    <source>
        <dbReference type="Proteomes" id="UP001302367"/>
    </source>
</evidence>
<dbReference type="InterPro" id="IPR035451">
    <property type="entry name" value="Ada-like_dom_sf"/>
</dbReference>
<dbReference type="Gene3D" id="1.10.10.60">
    <property type="entry name" value="Homeodomain-like"/>
    <property type="match status" value="1"/>
</dbReference>
<accession>A0A2G5HPT8</accession>
<dbReference type="GO" id="GO:0006281">
    <property type="term" value="P:DNA repair"/>
    <property type="evidence" value="ECO:0007669"/>
    <property type="project" value="InterPro"/>
</dbReference>
<dbReference type="GO" id="GO:0008168">
    <property type="term" value="F:methyltransferase activity"/>
    <property type="evidence" value="ECO:0007669"/>
    <property type="project" value="UniProtKB-KW"/>
</dbReference>
<reference evidence="7 9" key="1">
    <citation type="submission" date="2015-10" db="EMBL/GenBank/DDBJ databases">
        <title>The cercosporin biosynthetic gene cluster was horizontally transferred to several fungal lineages and shown to be expanded in Cercospora beticola based on microsynteny with recipient genomes.</title>
        <authorList>
            <person name="De Jonge R."/>
            <person name="Ebert M.K."/>
            <person name="Suttle J.C."/>
            <person name="Jurick Ii W.M."/>
            <person name="Secor G.A."/>
            <person name="Thomma B.P."/>
            <person name="Van De Peer Y."/>
            <person name="Bolton M.D."/>
        </authorList>
    </citation>
    <scope>NUCLEOTIDE SEQUENCE [LARGE SCALE GENOMIC DNA]</scope>
    <source>
        <strain evidence="7 9">09-40</strain>
    </source>
</reference>
<dbReference type="Proteomes" id="UP001302367">
    <property type="component" value="Chromosome 6"/>
</dbReference>
<dbReference type="InterPro" id="IPR018060">
    <property type="entry name" value="HTH_AraC"/>
</dbReference>
<dbReference type="GO" id="GO:0032259">
    <property type="term" value="P:methylation"/>
    <property type="evidence" value="ECO:0007669"/>
    <property type="project" value="UniProtKB-KW"/>
</dbReference>
<keyword evidence="10" id="KW-1185">Reference proteome</keyword>
<evidence type="ECO:0000256" key="3">
    <source>
        <dbReference type="ARBA" id="ARBA00023015"/>
    </source>
</evidence>
<evidence type="ECO:0000313" key="8">
    <source>
        <dbReference type="EMBL" id="WPB04706.1"/>
    </source>
</evidence>
<name>A0A2G5HPT8_CERBT</name>
<keyword evidence="5" id="KW-0804">Transcription</keyword>
<dbReference type="Gene3D" id="3.40.10.10">
    <property type="entry name" value="DNA Methylphosphotriester Repair Domain"/>
    <property type="match status" value="1"/>
</dbReference>
<sequence>MNAFSTDSAKWHAVRTKDPRADGQFVYCVKTTKIYCRPICKARLARHSNVQFFDTGSEAVAAGYRACKRCRPELEVFVPIADQAIERIRKNLESLSEDVAVPSLESLAQEAGLTKYHFHRSFKKATGFTPREYVGLLRRERTAGSMAVTPGAMCVPDLITGTTASPLSLTDDFDVEPSHSFKLEDLFNFDDLVVPEVHCGPQASMAMMRRHLGGGGM</sequence>